<dbReference type="Proteomes" id="UP001183006">
    <property type="component" value="Chromosome"/>
</dbReference>
<proteinExistence type="predicted"/>
<evidence type="ECO:0000313" key="1">
    <source>
        <dbReference type="EMBL" id="WMW22751.1"/>
    </source>
</evidence>
<dbReference type="AlphaFoldDB" id="A0AA51UJB6"/>
<gene>
    <name evidence="1" type="ORF">RE476_02715</name>
</gene>
<name>A0AA51UJB6_9EURY</name>
<reference evidence="1" key="1">
    <citation type="submission" date="2023-08" db="EMBL/GenBank/DDBJ databases">
        <title>Methanolobus mangrovi sp. nov. and Methanolobus sediminis sp. nov, two novel methylotrophic methanogens isolated from mangrove sediments in China.</title>
        <authorList>
            <person name="Zhou J."/>
        </authorList>
    </citation>
    <scope>NUCLEOTIDE SEQUENCE</scope>
    <source>
        <strain evidence="1">FTZ2</strain>
    </source>
</reference>
<dbReference type="GeneID" id="84229018"/>
<dbReference type="RefSeq" id="WP_309308865.1">
    <property type="nucleotide sequence ID" value="NZ_CP133594.1"/>
</dbReference>
<keyword evidence="2" id="KW-1185">Reference proteome</keyword>
<dbReference type="EMBL" id="CP133594">
    <property type="protein sequence ID" value="WMW22751.1"/>
    <property type="molecule type" value="Genomic_DNA"/>
</dbReference>
<accession>A0AA51UJB6</accession>
<protein>
    <submittedName>
        <fullName evidence="1">Uncharacterized protein</fullName>
    </submittedName>
</protein>
<evidence type="ECO:0000313" key="2">
    <source>
        <dbReference type="Proteomes" id="UP001183006"/>
    </source>
</evidence>
<dbReference type="KEGG" id="mmav:RE476_02715"/>
<organism evidence="1 2">
    <name type="scientific">Methanolobus mangrovi</name>
    <dbReference type="NCBI Taxonomy" id="3072977"/>
    <lineage>
        <taxon>Archaea</taxon>
        <taxon>Methanobacteriati</taxon>
        <taxon>Methanobacteriota</taxon>
        <taxon>Stenosarchaea group</taxon>
        <taxon>Methanomicrobia</taxon>
        <taxon>Methanosarcinales</taxon>
        <taxon>Methanosarcinaceae</taxon>
        <taxon>Methanolobus</taxon>
    </lineage>
</organism>
<sequence length="240" mass="27682">MSEKQHESLEANQNSMVLVIKNDETKMQLLGQQLDLYRVLLGKNQMLATIYLGTLIALKQNENPDHLALAAHGARELMEKLPSILDVPMKAHGESLKSKVIDLEGVWLNALNKSKTLNNQKWEGEIDRPLSKLLSKLDSFFEWYNNHYPRRKAEVAKVLRELDISGLTLPNYLEDSNIKKWSEIRDFFQGVSHHQKITTSEIFYQKLEALEIFLLERLLPQTFIDIKEIDELILEGESNA</sequence>